<dbReference type="Pfam" id="PF08284">
    <property type="entry name" value="RVP_2"/>
    <property type="match status" value="1"/>
</dbReference>
<dbReference type="Gene3D" id="2.40.70.10">
    <property type="entry name" value="Acid Proteases"/>
    <property type="match status" value="1"/>
</dbReference>
<sequence>MQERHSKELCFNCDDKFVPSHHCKSKPFLLLLEDNLDTTHNSSPPDALPNPSLTLLTTNHTQPSPPELDTNLFHLSTTAITGSLEPHTLQLNGTIGDLHASILVDNRSSGNIIQPRLATHLNLTITPISNFFVMVRNGASIPCLGFCPQASIVIQSYTFWVDFYVMGIQAADIVFGFNWLCSISPFLSNYKVP</sequence>
<evidence type="ECO:0000313" key="2">
    <source>
        <dbReference type="Proteomes" id="UP001419268"/>
    </source>
</evidence>
<accession>A0AAP0J214</accession>
<keyword evidence="2" id="KW-1185">Reference proteome</keyword>
<comment type="caution">
    <text evidence="1">The sequence shown here is derived from an EMBL/GenBank/DDBJ whole genome shotgun (WGS) entry which is preliminary data.</text>
</comment>
<dbReference type="Proteomes" id="UP001419268">
    <property type="component" value="Unassembled WGS sequence"/>
</dbReference>
<name>A0AAP0J214_9MAGN</name>
<reference evidence="1 2" key="1">
    <citation type="submission" date="2024-01" db="EMBL/GenBank/DDBJ databases">
        <title>Genome assemblies of Stephania.</title>
        <authorList>
            <person name="Yang L."/>
        </authorList>
    </citation>
    <scope>NUCLEOTIDE SEQUENCE [LARGE SCALE GENOMIC DNA]</scope>
    <source>
        <strain evidence="1">JXDWG</strain>
        <tissue evidence="1">Leaf</tissue>
    </source>
</reference>
<gene>
    <name evidence="1" type="ORF">Scep_014897</name>
</gene>
<protein>
    <submittedName>
        <fullName evidence="1">Uncharacterized protein</fullName>
    </submittedName>
</protein>
<evidence type="ECO:0000313" key="1">
    <source>
        <dbReference type="EMBL" id="KAK9126051.1"/>
    </source>
</evidence>
<dbReference type="EMBL" id="JBBNAG010000006">
    <property type="protein sequence ID" value="KAK9126051.1"/>
    <property type="molecule type" value="Genomic_DNA"/>
</dbReference>
<dbReference type="AlphaFoldDB" id="A0AAP0J214"/>
<dbReference type="InterPro" id="IPR021109">
    <property type="entry name" value="Peptidase_aspartic_dom_sf"/>
</dbReference>
<dbReference type="CDD" id="cd00303">
    <property type="entry name" value="retropepsin_like"/>
    <property type="match status" value="1"/>
</dbReference>
<proteinExistence type="predicted"/>
<organism evidence="1 2">
    <name type="scientific">Stephania cephalantha</name>
    <dbReference type="NCBI Taxonomy" id="152367"/>
    <lineage>
        <taxon>Eukaryota</taxon>
        <taxon>Viridiplantae</taxon>
        <taxon>Streptophyta</taxon>
        <taxon>Embryophyta</taxon>
        <taxon>Tracheophyta</taxon>
        <taxon>Spermatophyta</taxon>
        <taxon>Magnoliopsida</taxon>
        <taxon>Ranunculales</taxon>
        <taxon>Menispermaceae</taxon>
        <taxon>Menispermoideae</taxon>
        <taxon>Cissampelideae</taxon>
        <taxon>Stephania</taxon>
    </lineage>
</organism>